<dbReference type="Proteomes" id="UP000887013">
    <property type="component" value="Unassembled WGS sequence"/>
</dbReference>
<name>A0A8X6NXC3_NEPPI</name>
<dbReference type="AlphaFoldDB" id="A0A8X6NXC3"/>
<protein>
    <submittedName>
        <fullName evidence="1">Uncharacterized protein</fullName>
    </submittedName>
</protein>
<proteinExistence type="predicted"/>
<evidence type="ECO:0000313" key="2">
    <source>
        <dbReference type="Proteomes" id="UP000887013"/>
    </source>
</evidence>
<comment type="caution">
    <text evidence="1">The sequence shown here is derived from an EMBL/GenBank/DDBJ whole genome shotgun (WGS) entry which is preliminary data.</text>
</comment>
<keyword evidence="2" id="KW-1185">Reference proteome</keyword>
<organism evidence="1 2">
    <name type="scientific">Nephila pilipes</name>
    <name type="common">Giant wood spider</name>
    <name type="synonym">Nephila maculata</name>
    <dbReference type="NCBI Taxonomy" id="299642"/>
    <lineage>
        <taxon>Eukaryota</taxon>
        <taxon>Metazoa</taxon>
        <taxon>Ecdysozoa</taxon>
        <taxon>Arthropoda</taxon>
        <taxon>Chelicerata</taxon>
        <taxon>Arachnida</taxon>
        <taxon>Araneae</taxon>
        <taxon>Araneomorphae</taxon>
        <taxon>Entelegynae</taxon>
        <taxon>Araneoidea</taxon>
        <taxon>Nephilidae</taxon>
        <taxon>Nephila</taxon>
    </lineage>
</organism>
<accession>A0A8X6NXC3</accession>
<gene>
    <name evidence="1" type="ORF">NPIL_425911</name>
</gene>
<reference evidence="1" key="1">
    <citation type="submission" date="2020-08" db="EMBL/GenBank/DDBJ databases">
        <title>Multicomponent nature underlies the extraordinary mechanical properties of spider dragline silk.</title>
        <authorList>
            <person name="Kono N."/>
            <person name="Nakamura H."/>
            <person name="Mori M."/>
            <person name="Yoshida Y."/>
            <person name="Ohtoshi R."/>
            <person name="Malay A.D."/>
            <person name="Moran D.A.P."/>
            <person name="Tomita M."/>
            <person name="Numata K."/>
            <person name="Arakawa K."/>
        </authorList>
    </citation>
    <scope>NUCLEOTIDE SEQUENCE</scope>
</reference>
<evidence type="ECO:0000313" key="1">
    <source>
        <dbReference type="EMBL" id="GFT40595.1"/>
    </source>
</evidence>
<sequence>MPLPKDPGSVRDIATQIRTQETDPVLSRTHPVNYRCISSPVTQTTYRAPSLHLPDVTWKRQSNCISLSDALIANLSLFDLVIYFDLQELSADSVYNI</sequence>
<dbReference type="EMBL" id="BMAW01014813">
    <property type="protein sequence ID" value="GFT40595.1"/>
    <property type="molecule type" value="Genomic_DNA"/>
</dbReference>